<dbReference type="AlphaFoldDB" id="A0A4R4E518"/>
<sequence length="138" mass="16368">MKKNSFRLYYLVWLIGAIILIVLGNQLLDYFNESAKRTFDYSWNVWGPVFIYFIFGVYLGFLNGLPKKISFNKSLFVFVFIPSLFMSLYFILMFYYKLPFAGAYMFHIRQNVQFIFNIIAGMSFIVSVFSLTRLDKNN</sequence>
<reference evidence="2 3" key="1">
    <citation type="submission" date="2019-03" db="EMBL/GenBank/DDBJ databases">
        <authorList>
            <person name="Kim M.K.M."/>
        </authorList>
    </citation>
    <scope>NUCLEOTIDE SEQUENCE [LARGE SCALE GENOMIC DNA]</scope>
    <source>
        <strain evidence="2 3">18JY21-1</strain>
    </source>
</reference>
<proteinExistence type="predicted"/>
<name>A0A4R4E518_9BACL</name>
<keyword evidence="3" id="KW-1185">Reference proteome</keyword>
<accession>A0A4R4E518</accession>
<evidence type="ECO:0000256" key="1">
    <source>
        <dbReference type="SAM" id="Phobius"/>
    </source>
</evidence>
<organism evidence="2 3">
    <name type="scientific">Paenibacillus albiflavus</name>
    <dbReference type="NCBI Taxonomy" id="2545760"/>
    <lineage>
        <taxon>Bacteria</taxon>
        <taxon>Bacillati</taxon>
        <taxon>Bacillota</taxon>
        <taxon>Bacilli</taxon>
        <taxon>Bacillales</taxon>
        <taxon>Paenibacillaceae</taxon>
        <taxon>Paenibacillus</taxon>
    </lineage>
</organism>
<keyword evidence="1" id="KW-1133">Transmembrane helix</keyword>
<keyword evidence="1" id="KW-0812">Transmembrane</keyword>
<dbReference type="OrthoDB" id="2604949at2"/>
<dbReference type="Proteomes" id="UP000295418">
    <property type="component" value="Unassembled WGS sequence"/>
</dbReference>
<feature type="transmembrane region" description="Helical" evidence="1">
    <location>
        <begin position="45"/>
        <end position="63"/>
    </location>
</feature>
<dbReference type="RefSeq" id="WP_132419709.1">
    <property type="nucleotide sequence ID" value="NZ_SKFG01000024.1"/>
</dbReference>
<comment type="caution">
    <text evidence="2">The sequence shown here is derived from an EMBL/GenBank/DDBJ whole genome shotgun (WGS) entry which is preliminary data.</text>
</comment>
<dbReference type="EMBL" id="SKFG01000024">
    <property type="protein sequence ID" value="TCZ74716.1"/>
    <property type="molecule type" value="Genomic_DNA"/>
</dbReference>
<evidence type="ECO:0000313" key="2">
    <source>
        <dbReference type="EMBL" id="TCZ74716.1"/>
    </source>
</evidence>
<evidence type="ECO:0000313" key="3">
    <source>
        <dbReference type="Proteomes" id="UP000295418"/>
    </source>
</evidence>
<protein>
    <submittedName>
        <fullName evidence="2">Uncharacterized protein</fullName>
    </submittedName>
</protein>
<feature type="transmembrane region" description="Helical" evidence="1">
    <location>
        <begin position="75"/>
        <end position="94"/>
    </location>
</feature>
<feature type="transmembrane region" description="Helical" evidence="1">
    <location>
        <begin position="114"/>
        <end position="132"/>
    </location>
</feature>
<gene>
    <name evidence="2" type="ORF">E0485_19310</name>
</gene>
<feature type="transmembrane region" description="Helical" evidence="1">
    <location>
        <begin position="7"/>
        <end position="25"/>
    </location>
</feature>
<keyword evidence="1" id="KW-0472">Membrane</keyword>